<dbReference type="InterPro" id="IPR011226">
    <property type="entry name" value="ATP-grasp_fam"/>
</dbReference>
<evidence type="ECO:0000256" key="4">
    <source>
        <dbReference type="PROSITE-ProRule" id="PRU00409"/>
    </source>
</evidence>
<dbReference type="EMBL" id="LJRF01000032">
    <property type="protein sequence ID" value="KPY50494.1"/>
    <property type="molecule type" value="Genomic_DNA"/>
</dbReference>
<dbReference type="SUPFAM" id="SSF56059">
    <property type="entry name" value="Glutathione synthetase ATP-binding domain-like"/>
    <property type="match status" value="1"/>
</dbReference>
<dbReference type="PANTHER" id="PTHR43585">
    <property type="entry name" value="FUMIPYRROLE BIOSYNTHESIS PROTEIN C"/>
    <property type="match status" value="1"/>
</dbReference>
<dbReference type="Gene3D" id="3.30.470.20">
    <property type="entry name" value="ATP-grasp fold, B domain"/>
    <property type="match status" value="1"/>
</dbReference>
<evidence type="ECO:0000256" key="3">
    <source>
        <dbReference type="ARBA" id="ARBA00022840"/>
    </source>
</evidence>
<dbReference type="GO" id="GO:0046872">
    <property type="term" value="F:metal ion binding"/>
    <property type="evidence" value="ECO:0007669"/>
    <property type="project" value="InterPro"/>
</dbReference>
<keyword evidence="3 4" id="KW-0067">ATP-binding</keyword>
<evidence type="ECO:0000313" key="7">
    <source>
        <dbReference type="Proteomes" id="UP000050554"/>
    </source>
</evidence>
<name>A0A0P9YWC1_PSESI</name>
<sequence>MSKQNSYYKIRQGRLRRTCPLEIYMIWFLEGQSSQREVIMGARDALPASVQIVASHRQLRSEITGQADVALQEPTDNDERIDWVVETARTLGVKVIVAGRVGGRYEEQRERFVAEGLDLVTGGTSLKTFHDVDDKNRFTAAAEAAGLACIPGILASNAQELQAAYDALAGSGEVCIKPTVGIYGQGFWRFKEGVDDFRCFANPDSRETTFSAYLNAYRQSEDRPPMLLMPYMPGNECSVDMVCEQGKAVAFVGRRKLGLNQTFERDSEAVRLAVRAAEHFACDGLINVQTRDDADGKPRLLEINPRYSGGIGYTRETGINLPGIFATRRLGLKEPETHWLDDIRVKAITVAVRATV</sequence>
<keyword evidence="1" id="KW-0436">Ligase</keyword>
<dbReference type="InterPro" id="IPR011761">
    <property type="entry name" value="ATP-grasp"/>
</dbReference>
<evidence type="ECO:0000256" key="1">
    <source>
        <dbReference type="ARBA" id="ARBA00022598"/>
    </source>
</evidence>
<dbReference type="Pfam" id="PF15632">
    <property type="entry name" value="ATPgrasp_Ter"/>
    <property type="match status" value="1"/>
</dbReference>
<organism evidence="6 7">
    <name type="scientific">Pseudomonas syringae pv. ribicola</name>
    <dbReference type="NCBI Taxonomy" id="55398"/>
    <lineage>
        <taxon>Bacteria</taxon>
        <taxon>Pseudomonadati</taxon>
        <taxon>Pseudomonadota</taxon>
        <taxon>Gammaproteobacteria</taxon>
        <taxon>Pseudomonadales</taxon>
        <taxon>Pseudomonadaceae</taxon>
        <taxon>Pseudomonas</taxon>
    </lineage>
</organism>
<gene>
    <name evidence="6" type="ORF">ALO47_100188</name>
</gene>
<reference evidence="6 7" key="1">
    <citation type="submission" date="2015-09" db="EMBL/GenBank/DDBJ databases">
        <title>Genome announcement of multiple Pseudomonas syringae strains.</title>
        <authorList>
            <person name="Thakur S."/>
            <person name="Wang P.W."/>
            <person name="Gong Y."/>
            <person name="Weir B.S."/>
            <person name="Guttman D.S."/>
        </authorList>
    </citation>
    <scope>NUCLEOTIDE SEQUENCE [LARGE SCALE GENOMIC DNA]</scope>
    <source>
        <strain evidence="6 7">ICMP3882</strain>
    </source>
</reference>
<comment type="caution">
    <text evidence="6">The sequence shown here is derived from an EMBL/GenBank/DDBJ whole genome shotgun (WGS) entry which is preliminary data.</text>
</comment>
<dbReference type="GO" id="GO:0016874">
    <property type="term" value="F:ligase activity"/>
    <property type="evidence" value="ECO:0007669"/>
    <property type="project" value="UniProtKB-KW"/>
</dbReference>
<dbReference type="Proteomes" id="UP000050554">
    <property type="component" value="Unassembled WGS sequence"/>
</dbReference>
<keyword evidence="2 4" id="KW-0547">Nucleotide-binding</keyword>
<dbReference type="PROSITE" id="PS50975">
    <property type="entry name" value="ATP_GRASP"/>
    <property type="match status" value="1"/>
</dbReference>
<evidence type="ECO:0000256" key="2">
    <source>
        <dbReference type="ARBA" id="ARBA00022741"/>
    </source>
</evidence>
<evidence type="ECO:0000313" key="6">
    <source>
        <dbReference type="EMBL" id="KPY50494.1"/>
    </source>
</evidence>
<dbReference type="PANTHER" id="PTHR43585:SF2">
    <property type="entry name" value="ATP-GRASP ENZYME FSQD"/>
    <property type="match status" value="1"/>
</dbReference>
<accession>A0A0P9YWC1</accession>
<dbReference type="GO" id="GO:0005524">
    <property type="term" value="F:ATP binding"/>
    <property type="evidence" value="ECO:0007669"/>
    <property type="project" value="UniProtKB-UniRule"/>
</dbReference>
<feature type="domain" description="ATP-grasp" evidence="5">
    <location>
        <begin position="139"/>
        <end position="330"/>
    </location>
</feature>
<protein>
    <submittedName>
        <fullName evidence="6">ATP-grasp protein</fullName>
    </submittedName>
</protein>
<dbReference type="PIRSF" id="PIRSF029120">
    <property type="entry name" value="UCP029120"/>
    <property type="match status" value="1"/>
</dbReference>
<dbReference type="InterPro" id="IPR052032">
    <property type="entry name" value="ATP-dep_AA_Ligase"/>
</dbReference>
<dbReference type="AlphaFoldDB" id="A0A0P9YWC1"/>
<evidence type="ECO:0000259" key="5">
    <source>
        <dbReference type="PROSITE" id="PS50975"/>
    </source>
</evidence>
<dbReference type="PATRIC" id="fig|55398.3.peg.403"/>
<proteinExistence type="predicted"/>